<name>A0A9N8V1M9_9GLOM</name>
<evidence type="ECO:0000313" key="1">
    <source>
        <dbReference type="EMBL" id="CAG8433538.1"/>
    </source>
</evidence>
<protein>
    <submittedName>
        <fullName evidence="1">6292_t:CDS:1</fullName>
    </submittedName>
</protein>
<sequence>MATTFSGITNIFWVSGVSSHSINSIHDNSESKSISQIENEVNATICEVHNDVDVDIIEFELSHIKDKKRDKIFEAIHNIFSVEIIDNEFFIKFDGGIKTEIHRKLENSFNHQLPTWWTEINTVCVVNGNQYRPDVDGKPRLDQRFSPIINSCPPPLLWIEVIYDRPIDRDNAINKITRIQPHCPNTEFVIIVLPIIGLDFPF</sequence>
<dbReference type="Proteomes" id="UP000789706">
    <property type="component" value="Unassembled WGS sequence"/>
</dbReference>
<gene>
    <name evidence="1" type="ORF">DEBURN_LOCUS484</name>
</gene>
<proteinExistence type="predicted"/>
<comment type="caution">
    <text evidence="1">The sequence shown here is derived from an EMBL/GenBank/DDBJ whole genome shotgun (WGS) entry which is preliminary data.</text>
</comment>
<keyword evidence="2" id="KW-1185">Reference proteome</keyword>
<dbReference type="EMBL" id="CAJVPK010000016">
    <property type="protein sequence ID" value="CAG8433538.1"/>
    <property type="molecule type" value="Genomic_DNA"/>
</dbReference>
<reference evidence="1" key="1">
    <citation type="submission" date="2021-06" db="EMBL/GenBank/DDBJ databases">
        <authorList>
            <person name="Kallberg Y."/>
            <person name="Tangrot J."/>
            <person name="Rosling A."/>
        </authorList>
    </citation>
    <scope>NUCLEOTIDE SEQUENCE</scope>
    <source>
        <strain evidence="1">AZ414A</strain>
    </source>
</reference>
<organism evidence="1 2">
    <name type="scientific">Diversispora eburnea</name>
    <dbReference type="NCBI Taxonomy" id="1213867"/>
    <lineage>
        <taxon>Eukaryota</taxon>
        <taxon>Fungi</taxon>
        <taxon>Fungi incertae sedis</taxon>
        <taxon>Mucoromycota</taxon>
        <taxon>Glomeromycotina</taxon>
        <taxon>Glomeromycetes</taxon>
        <taxon>Diversisporales</taxon>
        <taxon>Diversisporaceae</taxon>
        <taxon>Diversispora</taxon>
    </lineage>
</organism>
<dbReference type="AlphaFoldDB" id="A0A9N8V1M9"/>
<accession>A0A9N8V1M9</accession>
<dbReference type="OrthoDB" id="2358744at2759"/>
<evidence type="ECO:0000313" key="2">
    <source>
        <dbReference type="Proteomes" id="UP000789706"/>
    </source>
</evidence>